<proteinExistence type="predicted"/>
<keyword evidence="3" id="KW-1185">Reference proteome</keyword>
<keyword evidence="1" id="KW-0732">Signal</keyword>
<evidence type="ECO:0000313" key="3">
    <source>
        <dbReference type="Proteomes" id="UP000184462"/>
    </source>
</evidence>
<feature type="chain" id="PRO_5013200252" evidence="1">
    <location>
        <begin position="23"/>
        <end position="300"/>
    </location>
</feature>
<accession>A0A1M4WHS1</accession>
<name>A0A1M4WHS1_9FLAO</name>
<reference evidence="2 3" key="1">
    <citation type="submission" date="2016-11" db="EMBL/GenBank/DDBJ databases">
        <authorList>
            <person name="Jaros S."/>
            <person name="Januszkiewicz K."/>
            <person name="Wedrychowicz H."/>
        </authorList>
    </citation>
    <scope>NUCLEOTIDE SEQUENCE [LARGE SCALE GENOMIC DNA]</scope>
    <source>
        <strain evidence="2 3">DSM 25661</strain>
    </source>
</reference>
<dbReference type="OrthoDB" id="1114455at2"/>
<dbReference type="EMBL" id="FQTW01000006">
    <property type="protein sequence ID" value="SHE80727.1"/>
    <property type="molecule type" value="Genomic_DNA"/>
</dbReference>
<organism evidence="2 3">
    <name type="scientific">Psychroflexus salarius</name>
    <dbReference type="NCBI Taxonomy" id="1155689"/>
    <lineage>
        <taxon>Bacteria</taxon>
        <taxon>Pseudomonadati</taxon>
        <taxon>Bacteroidota</taxon>
        <taxon>Flavobacteriia</taxon>
        <taxon>Flavobacteriales</taxon>
        <taxon>Flavobacteriaceae</taxon>
        <taxon>Psychroflexus</taxon>
    </lineage>
</organism>
<dbReference type="AlphaFoldDB" id="A0A1M4WHS1"/>
<dbReference type="RefSeq" id="WP_073193129.1">
    <property type="nucleotide sequence ID" value="NZ_FQTW01000006.1"/>
</dbReference>
<evidence type="ECO:0000313" key="2">
    <source>
        <dbReference type="EMBL" id="SHE80727.1"/>
    </source>
</evidence>
<dbReference type="STRING" id="1155689.SAMN05444278_1068"/>
<dbReference type="Proteomes" id="UP000184462">
    <property type="component" value="Unassembled WGS sequence"/>
</dbReference>
<protein>
    <submittedName>
        <fullName evidence="2">Type IX secretion system membrane protein, PorP/SprF family</fullName>
    </submittedName>
</protein>
<sequence length="300" mass="33805">MKKFYILSACISFLLISHHSKAQQDPQYTQYMYNMNVVNPAYAGSKENLSLGLLFRDQWSGIEGAPQTFTFAAHTPLNNGLGIGLSGIQDQIGPVEETNIYTDISYTINLDAKHKLAFGIKAGATFQDIGFIDLAQQNDSAFSPNVSESFVNLGAGLFLYSDNYYVGLSVPNFLSETYLDKNGRGFGTQEQHYFLTAGYVFQLTDYLKFKPSTLIKSEFSSFVSFDANANFLFYDRFEIGASYRYEDAVSGLMSVRATDWLQLGFAYDSSTNDLNEPSYEAFVIFDIFFKKKTFISPRYF</sequence>
<gene>
    <name evidence="2" type="ORF">SAMN05444278_1068</name>
</gene>
<evidence type="ECO:0000256" key="1">
    <source>
        <dbReference type="SAM" id="SignalP"/>
    </source>
</evidence>
<feature type="signal peptide" evidence="1">
    <location>
        <begin position="1"/>
        <end position="22"/>
    </location>
</feature>
<dbReference type="NCBIfam" id="TIGR03519">
    <property type="entry name" value="T9SS_PorP_fam"/>
    <property type="match status" value="1"/>
</dbReference>
<dbReference type="InterPro" id="IPR019861">
    <property type="entry name" value="PorP/SprF_Bacteroidetes"/>
</dbReference>
<dbReference type="Pfam" id="PF11751">
    <property type="entry name" value="PorP_SprF"/>
    <property type="match status" value="1"/>
</dbReference>